<proteinExistence type="predicted"/>
<dbReference type="RefSeq" id="WP_074744272.1">
    <property type="nucleotide sequence ID" value="NZ_FNYS01000001.1"/>
</dbReference>
<protein>
    <recommendedName>
        <fullName evidence="4">DUF3127 domain-containing protein</fullName>
    </recommendedName>
</protein>
<name>A0A1H6RDN1_9FLAO</name>
<organism evidence="2 3">
    <name type="scientific">Myroides marinus</name>
    <dbReference type="NCBI Taxonomy" id="703342"/>
    <lineage>
        <taxon>Bacteria</taxon>
        <taxon>Pseudomonadati</taxon>
        <taxon>Bacteroidota</taxon>
        <taxon>Flavobacteriia</taxon>
        <taxon>Flavobacteriales</taxon>
        <taxon>Flavobacteriaceae</taxon>
        <taxon>Myroides</taxon>
    </lineage>
</organism>
<feature type="compositionally biased region" description="Acidic residues" evidence="1">
    <location>
        <begin position="213"/>
        <end position="222"/>
    </location>
</feature>
<sequence length="222" mass="25392">MEVTGRIKLIGHIQDISSSFRKREVVVTTEEQYPQHIMIEFTQDKVNLLDSYQVGEQVRVSINLRGREWQSPQGEMRYFNTIQGWRIEHMMPAQQGGNMGQNQQPYMGQQDNMQSQYGNAGMQQQSNQQQGFAQNNQAQQQGGFNQNQQQGFAQNNQGQQAGGFNQNQQFNQQQGFAQNNQAQQQGGFNQNQQGFNQGQSNMGQQFPPASSYMEEDHDDLPF</sequence>
<feature type="region of interest" description="Disordered" evidence="1">
    <location>
        <begin position="93"/>
        <end position="150"/>
    </location>
</feature>
<dbReference type="GeneID" id="82255513"/>
<dbReference type="EMBL" id="FNYS01000001">
    <property type="protein sequence ID" value="SEI51354.1"/>
    <property type="molecule type" value="Genomic_DNA"/>
</dbReference>
<dbReference type="Pfam" id="PF11325">
    <property type="entry name" value="DUF3127"/>
    <property type="match status" value="1"/>
</dbReference>
<evidence type="ECO:0000313" key="2">
    <source>
        <dbReference type="EMBL" id="SEI51354.1"/>
    </source>
</evidence>
<feature type="region of interest" description="Disordered" evidence="1">
    <location>
        <begin position="179"/>
        <end position="222"/>
    </location>
</feature>
<dbReference type="InterPro" id="IPR021474">
    <property type="entry name" value="DUF3127"/>
</dbReference>
<feature type="compositionally biased region" description="Low complexity" evidence="1">
    <location>
        <begin position="93"/>
        <end position="110"/>
    </location>
</feature>
<dbReference type="AlphaFoldDB" id="A0A1H6RDN1"/>
<dbReference type="Proteomes" id="UP000183077">
    <property type="component" value="Unassembled WGS sequence"/>
</dbReference>
<reference evidence="2 3" key="1">
    <citation type="submission" date="2016-10" db="EMBL/GenBank/DDBJ databases">
        <authorList>
            <person name="de Groot N.N."/>
        </authorList>
    </citation>
    <scope>NUCLEOTIDE SEQUENCE [LARGE SCALE GENOMIC DNA]</scope>
    <source>
        <strain evidence="2 3">DSM 23048</strain>
    </source>
</reference>
<accession>A0A1H6RDN1</accession>
<gene>
    <name evidence="2" type="ORF">SAMN04488018_101282</name>
</gene>
<evidence type="ECO:0000256" key="1">
    <source>
        <dbReference type="SAM" id="MobiDB-lite"/>
    </source>
</evidence>
<evidence type="ECO:0008006" key="4">
    <source>
        <dbReference type="Google" id="ProtNLM"/>
    </source>
</evidence>
<evidence type="ECO:0000313" key="3">
    <source>
        <dbReference type="Proteomes" id="UP000183077"/>
    </source>
</evidence>
<feature type="compositionally biased region" description="Low complexity" evidence="1">
    <location>
        <begin position="118"/>
        <end position="150"/>
    </location>
</feature>
<feature type="compositionally biased region" description="Low complexity" evidence="1">
    <location>
        <begin position="179"/>
        <end position="206"/>
    </location>
</feature>